<evidence type="ECO:0000256" key="2">
    <source>
        <dbReference type="ARBA" id="ARBA00022771"/>
    </source>
</evidence>
<dbReference type="InterPro" id="IPR000571">
    <property type="entry name" value="Znf_CCCH"/>
</dbReference>
<evidence type="ECO:0000256" key="5">
    <source>
        <dbReference type="SAM" id="Coils"/>
    </source>
</evidence>
<dbReference type="PROSITE" id="PS50103">
    <property type="entry name" value="ZF_C3H1"/>
    <property type="match status" value="2"/>
</dbReference>
<organism evidence="8 9">
    <name type="scientific">Plasmodiophora brassicae</name>
    <name type="common">Clubroot disease agent</name>
    <dbReference type="NCBI Taxonomy" id="37360"/>
    <lineage>
        <taxon>Eukaryota</taxon>
        <taxon>Sar</taxon>
        <taxon>Rhizaria</taxon>
        <taxon>Endomyxa</taxon>
        <taxon>Phytomyxea</taxon>
        <taxon>Plasmodiophorida</taxon>
        <taxon>Plasmodiophoridae</taxon>
        <taxon>Plasmodiophora</taxon>
    </lineage>
</organism>
<evidence type="ECO:0000256" key="6">
    <source>
        <dbReference type="SAM" id="MobiDB-lite"/>
    </source>
</evidence>
<gene>
    <name evidence="8" type="ORF">PLBR_LOCUS6741</name>
</gene>
<evidence type="ECO:0000313" key="9">
    <source>
        <dbReference type="Proteomes" id="UP000290189"/>
    </source>
</evidence>
<feature type="region of interest" description="Disordered" evidence="6">
    <location>
        <begin position="1"/>
        <end position="51"/>
    </location>
</feature>
<feature type="compositionally biased region" description="Low complexity" evidence="6">
    <location>
        <begin position="147"/>
        <end position="166"/>
    </location>
</feature>
<name>A0A3P3YH67_PLABS</name>
<dbReference type="Proteomes" id="UP000290189">
    <property type="component" value="Unassembled WGS sequence"/>
</dbReference>
<dbReference type="GO" id="GO:0006406">
    <property type="term" value="P:mRNA export from nucleus"/>
    <property type="evidence" value="ECO:0007669"/>
    <property type="project" value="TreeGrafter"/>
</dbReference>
<dbReference type="Gene3D" id="4.10.1000.10">
    <property type="entry name" value="Zinc finger, CCCH-type"/>
    <property type="match status" value="2"/>
</dbReference>
<evidence type="ECO:0000256" key="3">
    <source>
        <dbReference type="ARBA" id="ARBA00022833"/>
    </source>
</evidence>
<feature type="region of interest" description="Disordered" evidence="6">
    <location>
        <begin position="116"/>
        <end position="166"/>
    </location>
</feature>
<feature type="domain" description="C3H1-type" evidence="7">
    <location>
        <begin position="88"/>
        <end position="115"/>
    </location>
</feature>
<dbReference type="AlphaFoldDB" id="A0A3P3YH67"/>
<keyword evidence="2 4" id="KW-0863">Zinc-finger</keyword>
<dbReference type="InterPro" id="IPR045107">
    <property type="entry name" value="SAC3/GANP/THP3"/>
</dbReference>
<dbReference type="PANTHER" id="PTHR12436:SF3">
    <property type="entry name" value="GERMINAL-CENTER ASSOCIATED NUCLEAR PROTEIN"/>
    <property type="match status" value="1"/>
</dbReference>
<feature type="zinc finger region" description="C3H1-type" evidence="4">
    <location>
        <begin position="51"/>
        <end position="78"/>
    </location>
</feature>
<feature type="domain" description="C3H1-type" evidence="7">
    <location>
        <begin position="51"/>
        <end position="78"/>
    </location>
</feature>
<dbReference type="Pfam" id="PF00642">
    <property type="entry name" value="zf-CCCH"/>
    <property type="match status" value="1"/>
</dbReference>
<dbReference type="PANTHER" id="PTHR12436">
    <property type="entry name" value="80 KDA MCM3-ASSOCIATED PROTEIN"/>
    <property type="match status" value="1"/>
</dbReference>
<keyword evidence="1 4" id="KW-0479">Metal-binding</keyword>
<keyword evidence="3 4" id="KW-0862">Zinc</keyword>
<protein>
    <recommendedName>
        <fullName evidence="7">C3H1-type domain-containing protein</fullName>
    </recommendedName>
</protein>
<dbReference type="Pfam" id="PF03399">
    <property type="entry name" value="SAC3_GANP"/>
    <property type="match status" value="1"/>
</dbReference>
<dbReference type="InterPro" id="IPR005062">
    <property type="entry name" value="SAC3/GANP/THP3_conserved"/>
</dbReference>
<proteinExistence type="predicted"/>
<dbReference type="SMART" id="SM00356">
    <property type="entry name" value="ZnF_C3H1"/>
    <property type="match status" value="2"/>
</dbReference>
<dbReference type="GO" id="GO:0005737">
    <property type="term" value="C:cytoplasm"/>
    <property type="evidence" value="ECO:0007669"/>
    <property type="project" value="TreeGrafter"/>
</dbReference>
<reference evidence="8 9" key="1">
    <citation type="submission" date="2018-03" db="EMBL/GenBank/DDBJ databases">
        <authorList>
            <person name="Fogelqvist J."/>
        </authorList>
    </citation>
    <scope>NUCLEOTIDE SEQUENCE [LARGE SCALE GENOMIC DNA]</scope>
</reference>
<dbReference type="GO" id="GO:0008270">
    <property type="term" value="F:zinc ion binding"/>
    <property type="evidence" value="ECO:0007669"/>
    <property type="project" value="UniProtKB-KW"/>
</dbReference>
<dbReference type="EMBL" id="OVEO01000012">
    <property type="protein sequence ID" value="SPQ99526.1"/>
    <property type="molecule type" value="Genomic_DNA"/>
</dbReference>
<feature type="region of interest" description="Disordered" evidence="6">
    <location>
        <begin position="186"/>
        <end position="228"/>
    </location>
</feature>
<dbReference type="Pfam" id="PF18345">
    <property type="entry name" value="zf_CCCH_4"/>
    <property type="match status" value="1"/>
</dbReference>
<sequence>MFPIWGGGAAAASTTAPSEPTASVFGARSDPPPPVGAVVDEHPAPATSSTAKPRQPCVFFLKGTCRNGDSCPFLHDESAVAHGSAEPGSSKTVCRFFASGTCTKGDQCKFSHDLSAVGDGKRDPGEHSAGFAKARDPSPPVAEGRGSPVISSRAPPARSSSAAPSSFSIPYVVGSPMIDDAADGGTMEALQQRSRRFKPANVESEAPVPLAAADDDHGHMEDEEDDFAPGSACIVGTLMTMCSEDEIRRRDEQMDVHLLEAVRDESAWNRSTRRADPNRMIKKYQRSAAGTAVAVPSEVRPPAVLAKTIVYMLSELLDTRDAPQVDVYNFFRDRFRAIRKDFALQDKGEAIAVTAHEQIARFFILSHHELCEEKEDDFQKYQNLQQIAHTITSLNHYYKDIRLRGGYQAGLPTEAEFCSYQILLNMRDANKLNDHLMNLPAHVRTSETVKVARNLASSFRGQEYARFFKLLRTCATYLQRCCVHSFLWDFRSRSLCIIMNSLAASATYPVASLRDLLAFDDDMDAVQFCTAHGLTVDNGEIHRRSTPTEMVPRVEWKRSRVLIGPPTPSKLAVIVDSNLEQELAESRRLAERQEAERRRREAEAARIAAEDAERRSREEAARRADAERVAAEHARRRIVELDRLASQTLSRFAKARAKRFLQMWVGAVRVILRRRSEAHLRSAQLKFHRERHILQALTRASLQFAQKRWLYRWRLAAWRVRRDNAKADLFVLHKAFGTWRTASLNARRERKNRDRFVRLLNQTPAPVSVPNLNGVVDGIEGMNIVRSPGAIQYDALASTIASARGNNDEFYFHLVVSVPEHVKDDLGRDALAFLQLQKQERIRIEEGKLHVLITPSTCGEIVPSVQGVLFVQSPSSDGDRARHRSLLSSIGGDDLAIPTVIVGELADCIAWQASLISSQPQRQRHSVIAPLRLLLSALRGSDRSRIDSQRSWEFVVTWLNRAFSEHVRWPPVWAAPVPSLTPAGSLQKGRDIVSALPTTSDVESACELAITSLLSAGLAEIECYRTTPLPALSSLLAFTHAIIRSPPPVKRPRPDGRFSPGDARKRFERDQASFIARVQSLLKR</sequence>
<dbReference type="SUPFAM" id="SSF90229">
    <property type="entry name" value="CCCH zinc finger"/>
    <property type="match status" value="2"/>
</dbReference>
<feature type="coiled-coil region" evidence="5">
    <location>
        <begin position="576"/>
        <end position="629"/>
    </location>
</feature>
<feature type="compositionally biased region" description="Low complexity" evidence="6">
    <location>
        <begin position="10"/>
        <end position="23"/>
    </location>
</feature>
<evidence type="ECO:0000256" key="4">
    <source>
        <dbReference type="PROSITE-ProRule" id="PRU00723"/>
    </source>
</evidence>
<keyword evidence="5" id="KW-0175">Coiled coil</keyword>
<evidence type="ECO:0000313" key="8">
    <source>
        <dbReference type="EMBL" id="SPQ99526.1"/>
    </source>
</evidence>
<geneLocation type="mitochondrion" evidence="8"/>
<evidence type="ECO:0000259" key="7">
    <source>
        <dbReference type="PROSITE" id="PS50103"/>
    </source>
</evidence>
<feature type="zinc finger region" description="C3H1-type" evidence="4">
    <location>
        <begin position="88"/>
        <end position="115"/>
    </location>
</feature>
<evidence type="ECO:0000256" key="1">
    <source>
        <dbReference type="ARBA" id="ARBA00022723"/>
    </source>
</evidence>
<dbReference type="GO" id="GO:0070390">
    <property type="term" value="C:transcription export complex 2"/>
    <property type="evidence" value="ECO:0007669"/>
    <property type="project" value="TreeGrafter"/>
</dbReference>
<accession>A0A3P3YH67</accession>
<keyword evidence="8" id="KW-0496">Mitochondrion</keyword>
<dbReference type="Gene3D" id="1.25.40.990">
    <property type="match status" value="1"/>
</dbReference>
<dbReference type="InterPro" id="IPR036855">
    <property type="entry name" value="Znf_CCCH_sf"/>
</dbReference>